<dbReference type="SUPFAM" id="SSF53850">
    <property type="entry name" value="Periplasmic binding protein-like II"/>
    <property type="match status" value="1"/>
</dbReference>
<dbReference type="Proteomes" id="UP000306236">
    <property type="component" value="Unassembled WGS sequence"/>
</dbReference>
<dbReference type="OrthoDB" id="5671700at2"/>
<dbReference type="Gene3D" id="1.10.10.10">
    <property type="entry name" value="Winged helix-like DNA-binding domain superfamily/Winged helix DNA-binding domain"/>
    <property type="match status" value="1"/>
</dbReference>
<dbReference type="SUPFAM" id="SSF46785">
    <property type="entry name" value="Winged helix' DNA-binding domain"/>
    <property type="match status" value="1"/>
</dbReference>
<dbReference type="PROSITE" id="PS50931">
    <property type="entry name" value="HTH_LYSR"/>
    <property type="match status" value="1"/>
</dbReference>
<evidence type="ECO:0000256" key="4">
    <source>
        <dbReference type="ARBA" id="ARBA00023163"/>
    </source>
</evidence>
<dbReference type="CDD" id="cd08473">
    <property type="entry name" value="PBP2_CrgA_like_4"/>
    <property type="match status" value="1"/>
</dbReference>
<dbReference type="NCBIfam" id="NF011573">
    <property type="entry name" value="PRK14997.1"/>
    <property type="match status" value="1"/>
</dbReference>
<keyword evidence="7" id="KW-1185">Reference proteome</keyword>
<dbReference type="InterPro" id="IPR000847">
    <property type="entry name" value="LysR_HTH_N"/>
</dbReference>
<evidence type="ECO:0000259" key="5">
    <source>
        <dbReference type="PROSITE" id="PS50931"/>
    </source>
</evidence>
<dbReference type="Gene3D" id="3.40.190.290">
    <property type="match status" value="1"/>
</dbReference>
<evidence type="ECO:0000313" key="7">
    <source>
        <dbReference type="Proteomes" id="UP000306236"/>
    </source>
</evidence>
<evidence type="ECO:0000256" key="1">
    <source>
        <dbReference type="ARBA" id="ARBA00009437"/>
    </source>
</evidence>
<dbReference type="GO" id="GO:0043565">
    <property type="term" value="F:sequence-specific DNA binding"/>
    <property type="evidence" value="ECO:0007669"/>
    <property type="project" value="TreeGrafter"/>
</dbReference>
<proteinExistence type="inferred from homology"/>
<dbReference type="InterPro" id="IPR058163">
    <property type="entry name" value="LysR-type_TF_proteobact-type"/>
</dbReference>
<evidence type="ECO:0000313" key="6">
    <source>
        <dbReference type="EMBL" id="THJ30734.1"/>
    </source>
</evidence>
<reference evidence="6 7" key="1">
    <citation type="submission" date="2019-04" db="EMBL/GenBank/DDBJ databases">
        <title>Lampropedia sp YIM MLB12 draf genome.</title>
        <authorList>
            <person name="Wang Y.-X."/>
        </authorList>
    </citation>
    <scope>NUCLEOTIDE SEQUENCE [LARGE SCALE GENOMIC DNA]</scope>
    <source>
        <strain evidence="6 7">YIM MLB12</strain>
    </source>
</reference>
<name>A0A4S5BEM0_9BURK</name>
<keyword evidence="3" id="KW-0238">DNA-binding</keyword>
<dbReference type="InterPro" id="IPR036388">
    <property type="entry name" value="WH-like_DNA-bd_sf"/>
</dbReference>
<dbReference type="PANTHER" id="PTHR30537">
    <property type="entry name" value="HTH-TYPE TRANSCRIPTIONAL REGULATOR"/>
    <property type="match status" value="1"/>
</dbReference>
<dbReference type="GO" id="GO:0006351">
    <property type="term" value="P:DNA-templated transcription"/>
    <property type="evidence" value="ECO:0007669"/>
    <property type="project" value="TreeGrafter"/>
</dbReference>
<evidence type="ECO:0000256" key="2">
    <source>
        <dbReference type="ARBA" id="ARBA00023015"/>
    </source>
</evidence>
<feature type="domain" description="HTH lysR-type" evidence="5">
    <location>
        <begin position="4"/>
        <end position="61"/>
    </location>
</feature>
<comment type="caution">
    <text evidence="6">The sequence shown here is derived from an EMBL/GenBank/DDBJ whole genome shotgun (WGS) entry which is preliminary data.</text>
</comment>
<keyword evidence="4" id="KW-0804">Transcription</keyword>
<comment type="similarity">
    <text evidence="1">Belongs to the LysR transcriptional regulatory family.</text>
</comment>
<dbReference type="FunFam" id="1.10.10.10:FF:000001">
    <property type="entry name" value="LysR family transcriptional regulator"/>
    <property type="match status" value="1"/>
</dbReference>
<dbReference type="Pfam" id="PF03466">
    <property type="entry name" value="LysR_substrate"/>
    <property type="match status" value="1"/>
</dbReference>
<organism evidence="6 7">
    <name type="scientific">Lampropedia aestuarii</name>
    <dbReference type="NCBI Taxonomy" id="2562762"/>
    <lineage>
        <taxon>Bacteria</taxon>
        <taxon>Pseudomonadati</taxon>
        <taxon>Pseudomonadota</taxon>
        <taxon>Betaproteobacteria</taxon>
        <taxon>Burkholderiales</taxon>
        <taxon>Comamonadaceae</taxon>
        <taxon>Lampropedia</taxon>
    </lineage>
</organism>
<evidence type="ECO:0000256" key="3">
    <source>
        <dbReference type="ARBA" id="ARBA00023125"/>
    </source>
</evidence>
<protein>
    <submittedName>
        <fullName evidence="6">LysR family transcriptional regulator</fullName>
    </submittedName>
</protein>
<dbReference type="Pfam" id="PF00126">
    <property type="entry name" value="HTH_1"/>
    <property type="match status" value="1"/>
</dbReference>
<dbReference type="InterPro" id="IPR005119">
    <property type="entry name" value="LysR_subst-bd"/>
</dbReference>
<dbReference type="InterPro" id="IPR036390">
    <property type="entry name" value="WH_DNA-bd_sf"/>
</dbReference>
<keyword evidence="2" id="KW-0805">Transcription regulation</keyword>
<dbReference type="EMBL" id="SSWX01000036">
    <property type="protein sequence ID" value="THJ30734.1"/>
    <property type="molecule type" value="Genomic_DNA"/>
</dbReference>
<accession>A0A4S5BEM0</accession>
<dbReference type="GO" id="GO:0003700">
    <property type="term" value="F:DNA-binding transcription factor activity"/>
    <property type="evidence" value="ECO:0007669"/>
    <property type="project" value="InterPro"/>
</dbReference>
<dbReference type="RefSeq" id="WP_136407932.1">
    <property type="nucleotide sequence ID" value="NZ_SSWX01000036.1"/>
</dbReference>
<dbReference type="PANTHER" id="PTHR30537:SF31">
    <property type="entry name" value="TRANSCRIPTIONAL REGULATOR, LYSR FAMILY"/>
    <property type="match status" value="1"/>
</dbReference>
<gene>
    <name evidence="6" type="ORF">E8K88_17330</name>
</gene>
<dbReference type="AlphaFoldDB" id="A0A4S5BEM0"/>
<sequence length="303" mass="33967">MNTVDLNDLYYFAKVVEFGGFAPASRALGTQKSKLSRRVAALEERLGTQLILRSTRSFAVTDIGRIYYRHCQAMLTEAEAAEDSVLASHTEPCGKVRISCPVALLASRIGPMLAQFMLRYPRVQLHVEETNRPVDVVAEGFDLALRVRPFPLQDSDLVMRALANRRQCLVASPTLLAQYPPVTSFAELANLPSMDHGHPKEEHQWVLSGPQAEQQEIKHRPHYTTQSLLALRDAAIAGVGVVQLPRMFIHEQLAKGELLVVMPDWEPRLQVLHAVYASRRGQLPAVRHLINFLAEEFANNFDD</sequence>